<reference evidence="1" key="1">
    <citation type="submission" date="2021-05" db="EMBL/GenBank/DDBJ databases">
        <authorList>
            <person name="Alioto T."/>
            <person name="Alioto T."/>
            <person name="Gomez Garrido J."/>
        </authorList>
    </citation>
    <scope>NUCLEOTIDE SEQUENCE</scope>
</reference>
<proteinExistence type="predicted"/>
<accession>A0A8D8C402</accession>
<organism evidence="1">
    <name type="scientific">Culex pipiens</name>
    <name type="common">House mosquito</name>
    <dbReference type="NCBI Taxonomy" id="7175"/>
    <lineage>
        <taxon>Eukaryota</taxon>
        <taxon>Metazoa</taxon>
        <taxon>Ecdysozoa</taxon>
        <taxon>Arthropoda</taxon>
        <taxon>Hexapoda</taxon>
        <taxon>Insecta</taxon>
        <taxon>Pterygota</taxon>
        <taxon>Neoptera</taxon>
        <taxon>Endopterygota</taxon>
        <taxon>Diptera</taxon>
        <taxon>Nematocera</taxon>
        <taxon>Culicoidea</taxon>
        <taxon>Culicidae</taxon>
        <taxon>Culicinae</taxon>
        <taxon>Culicini</taxon>
        <taxon>Culex</taxon>
        <taxon>Culex</taxon>
    </lineage>
</organism>
<name>A0A8D8C402_CULPI</name>
<dbReference type="AlphaFoldDB" id="A0A8D8C402"/>
<evidence type="ECO:0000313" key="1">
    <source>
        <dbReference type="EMBL" id="CAG6486575.1"/>
    </source>
</evidence>
<dbReference type="EMBL" id="HBUE01104825">
    <property type="protein sequence ID" value="CAG6486575.1"/>
    <property type="molecule type" value="Transcribed_RNA"/>
</dbReference>
<protein>
    <submittedName>
        <fullName evidence="1">(northern house mosquito) hypothetical protein</fullName>
    </submittedName>
</protein>
<sequence>MVIIWRKHLGNRFLVILCLKIVHGNTIKIWNVVRVERDGRQEPHGNAQSVQDPGVVLGANVGIAEERLQVGQNEPILGRNVDSKCVDQRFLVTVDQLVGVIRPHFSTCAGVQQMQNVQHRTRVPHGLQINQLHLIVAFVKHQIVDPGISVTEHLPRLVTVPNRRRHDLVQPAIQPLDGLYRPIQRSVFIAIMQTVQSSPQRRLQRVRVELGSLIRVHDLRDLFLHRVKQHRLNLLHRQRHRMKVGQFPHHRPALPIAEALPAVHHPEPGAPQVLQHDQVALGVRPRVHARRKGQPVAGELLQHRNQGRVRVDFVRERLVRPEQLSPLEARNLALVDQRDEEFFALLGRPRAPFSADQNALDNRHVVIALLASGQTLDAVHGQVGVVLRQLQQLFHAGLLLLGVLLRSLGEPADVSDFLHAFLYYVTLFGVVS</sequence>